<evidence type="ECO:0000313" key="4">
    <source>
        <dbReference type="Proteomes" id="UP001361239"/>
    </source>
</evidence>
<organism evidence="3 4">
    <name type="scientific">Novosphingobium anseongense</name>
    <dbReference type="NCBI Taxonomy" id="3133436"/>
    <lineage>
        <taxon>Bacteria</taxon>
        <taxon>Pseudomonadati</taxon>
        <taxon>Pseudomonadota</taxon>
        <taxon>Alphaproteobacteria</taxon>
        <taxon>Sphingomonadales</taxon>
        <taxon>Sphingomonadaceae</taxon>
        <taxon>Novosphingobium</taxon>
    </lineage>
</organism>
<proteinExistence type="predicted"/>
<keyword evidence="2" id="KW-0472">Membrane</keyword>
<feature type="compositionally biased region" description="Low complexity" evidence="1">
    <location>
        <begin position="17"/>
        <end position="28"/>
    </location>
</feature>
<keyword evidence="4" id="KW-1185">Reference proteome</keyword>
<feature type="transmembrane region" description="Helical" evidence="2">
    <location>
        <begin position="118"/>
        <end position="145"/>
    </location>
</feature>
<gene>
    <name evidence="3" type="ORF">WG901_23095</name>
</gene>
<evidence type="ECO:0000256" key="2">
    <source>
        <dbReference type="SAM" id="Phobius"/>
    </source>
</evidence>
<keyword evidence="2" id="KW-1133">Transmembrane helix</keyword>
<dbReference type="EMBL" id="JBBHJZ010000009">
    <property type="protein sequence ID" value="MEJ5979557.1"/>
    <property type="molecule type" value="Genomic_DNA"/>
</dbReference>
<feature type="transmembrane region" description="Helical" evidence="2">
    <location>
        <begin position="274"/>
        <end position="294"/>
    </location>
</feature>
<feature type="transmembrane region" description="Helical" evidence="2">
    <location>
        <begin position="251"/>
        <end position="268"/>
    </location>
</feature>
<feature type="transmembrane region" description="Helical" evidence="2">
    <location>
        <begin position="218"/>
        <end position="239"/>
    </location>
</feature>
<feature type="transmembrane region" description="Helical" evidence="2">
    <location>
        <begin position="183"/>
        <end position="206"/>
    </location>
</feature>
<protein>
    <submittedName>
        <fullName evidence="3">Uncharacterized protein</fullName>
    </submittedName>
</protein>
<name>A0ABU8S2R1_9SPHN</name>
<dbReference type="RefSeq" id="WP_339589494.1">
    <property type="nucleotide sequence ID" value="NZ_JBBHJZ010000009.1"/>
</dbReference>
<accession>A0ABU8S2R1</accession>
<feature type="transmembrane region" description="Helical" evidence="2">
    <location>
        <begin position="151"/>
        <end position="171"/>
    </location>
</feature>
<sequence length="356" mass="38367">MSSCNDVLGRRATGGAKSTEGRGSSTKSGRSKIHFVSQKDADLQRLIDAWRRDDRLYPRWNAAALAFLANTDNYAKSSASHSASTGCFESGPSDRTSGDGTVTLTISRRPMLAADTKFFAVTAVIMAMLNVAAFSFFAAAGISTFNAAPYVHIHAVLFMGWVLLFVSQAILGAAGSLSMHRKLGWTAVGWAVAMVIVGTCTTVWTVQKGGVPFFFLPAQFLVMNPLSVLLFATLLIGGVIRRRDREWHPRLIICGMAAIMGPAMGRLLPAPLFMYSMLTVVFVGMIAFPLAGIVRDKRRYGRVHPAWWVGLASILTLHVATETLGRSTIAASLYSRTVAGTPGEGVPALVHERPPF</sequence>
<comment type="caution">
    <text evidence="3">The sequence shown here is derived from an EMBL/GenBank/DDBJ whole genome shotgun (WGS) entry which is preliminary data.</text>
</comment>
<evidence type="ECO:0000313" key="3">
    <source>
        <dbReference type="EMBL" id="MEJ5979557.1"/>
    </source>
</evidence>
<keyword evidence="2" id="KW-0812">Transmembrane</keyword>
<dbReference type="Proteomes" id="UP001361239">
    <property type="component" value="Unassembled WGS sequence"/>
</dbReference>
<reference evidence="3 4" key="1">
    <citation type="submission" date="2024-03" db="EMBL/GenBank/DDBJ databases">
        <authorList>
            <person name="Jo J.-H."/>
        </authorList>
    </citation>
    <scope>NUCLEOTIDE SEQUENCE [LARGE SCALE GENOMIC DNA]</scope>
    <source>
        <strain evidence="3 4">PS1R-30</strain>
    </source>
</reference>
<feature type="region of interest" description="Disordered" evidence="1">
    <location>
        <begin position="1"/>
        <end position="31"/>
    </location>
</feature>
<evidence type="ECO:0000256" key="1">
    <source>
        <dbReference type="SAM" id="MobiDB-lite"/>
    </source>
</evidence>